<accession>A0A1T4S0I5</accession>
<reference evidence="1 2" key="1">
    <citation type="submission" date="2017-02" db="EMBL/GenBank/DDBJ databases">
        <authorList>
            <person name="Peterson S.W."/>
        </authorList>
    </citation>
    <scope>NUCLEOTIDE SEQUENCE [LARGE SCALE GENOMIC DNA]</scope>
    <source>
        <strain evidence="1 2">ATCC 43324</strain>
    </source>
</reference>
<gene>
    <name evidence="1" type="ORF">SAMN02745202_02520</name>
</gene>
<sequence length="102" mass="11382">MPQRRFLKATLRAHFAQNQPHSNLLRWQSLWSLDTKRERSVASSRTLSTAFRHIFTAHQAACASPTTGLRQQKSILTLAELEATASLGLTGFLTFNGTTVAR</sequence>
<evidence type="ECO:0000313" key="2">
    <source>
        <dbReference type="Proteomes" id="UP000190065"/>
    </source>
</evidence>
<organism evidence="1 2">
    <name type="scientific">Segatella oulorum</name>
    <dbReference type="NCBI Taxonomy" id="28136"/>
    <lineage>
        <taxon>Bacteria</taxon>
        <taxon>Pseudomonadati</taxon>
        <taxon>Bacteroidota</taxon>
        <taxon>Bacteroidia</taxon>
        <taxon>Bacteroidales</taxon>
        <taxon>Prevotellaceae</taxon>
        <taxon>Segatella</taxon>
    </lineage>
</organism>
<dbReference type="AlphaFoldDB" id="A0A1T4S0I5"/>
<dbReference type="EMBL" id="FUXK01000046">
    <property type="protein sequence ID" value="SKA21743.1"/>
    <property type="molecule type" value="Genomic_DNA"/>
</dbReference>
<evidence type="ECO:0000313" key="1">
    <source>
        <dbReference type="EMBL" id="SKA21743.1"/>
    </source>
</evidence>
<name>A0A1T4S0I5_9BACT</name>
<proteinExistence type="predicted"/>
<dbReference type="Proteomes" id="UP000190065">
    <property type="component" value="Unassembled WGS sequence"/>
</dbReference>
<protein>
    <submittedName>
        <fullName evidence="1">Uncharacterized protein</fullName>
    </submittedName>
</protein>